<reference evidence="3" key="1">
    <citation type="journal article" date="2023" name="Commun. Biol.">
        <title>Genome analysis of Parmales, the sister group of diatoms, reveals the evolutionary specialization of diatoms from phago-mixotrophs to photoautotrophs.</title>
        <authorList>
            <person name="Ban H."/>
            <person name="Sato S."/>
            <person name="Yoshikawa S."/>
            <person name="Yamada K."/>
            <person name="Nakamura Y."/>
            <person name="Ichinomiya M."/>
            <person name="Sato N."/>
            <person name="Blanc-Mathieu R."/>
            <person name="Endo H."/>
            <person name="Kuwata A."/>
            <person name="Ogata H."/>
        </authorList>
    </citation>
    <scope>NUCLEOTIDE SEQUENCE [LARGE SCALE GENOMIC DNA]</scope>
</reference>
<dbReference type="SUPFAM" id="SSF48403">
    <property type="entry name" value="Ankyrin repeat"/>
    <property type="match status" value="1"/>
</dbReference>
<dbReference type="Pfam" id="PF12796">
    <property type="entry name" value="Ank_2"/>
    <property type="match status" value="1"/>
</dbReference>
<feature type="region of interest" description="Disordered" evidence="1">
    <location>
        <begin position="65"/>
        <end position="97"/>
    </location>
</feature>
<organism evidence="2 3">
    <name type="scientific">Triparma laevis f. inornata</name>
    <dbReference type="NCBI Taxonomy" id="1714386"/>
    <lineage>
        <taxon>Eukaryota</taxon>
        <taxon>Sar</taxon>
        <taxon>Stramenopiles</taxon>
        <taxon>Ochrophyta</taxon>
        <taxon>Bolidophyceae</taxon>
        <taxon>Parmales</taxon>
        <taxon>Triparmaceae</taxon>
        <taxon>Triparma</taxon>
    </lineage>
</organism>
<sequence>MYTASEKGDVELAKLLLNVEGFDFNEVENGSGTPSLQKGTTSLAVASWMGHHKIVKLLIQSKDYRREGKAGKEEKRSVTVSRTSIDNKRSKTSSSSK</sequence>
<evidence type="ECO:0000256" key="1">
    <source>
        <dbReference type="SAM" id="MobiDB-lite"/>
    </source>
</evidence>
<proteinExistence type="predicted"/>
<comment type="caution">
    <text evidence="2">The sequence shown here is derived from an EMBL/GenBank/DDBJ whole genome shotgun (WGS) entry which is preliminary data.</text>
</comment>
<feature type="compositionally biased region" description="Basic and acidic residues" evidence="1">
    <location>
        <begin position="65"/>
        <end position="77"/>
    </location>
</feature>
<protein>
    <submittedName>
        <fullName evidence="2">Uncharacterized protein</fullName>
    </submittedName>
</protein>
<dbReference type="InterPro" id="IPR002110">
    <property type="entry name" value="Ankyrin_rpt"/>
</dbReference>
<name>A0A9W7B6G1_9STRA</name>
<gene>
    <name evidence="2" type="ORF">TL16_g08869</name>
</gene>
<dbReference type="EMBL" id="BLQM01000297">
    <property type="protein sequence ID" value="GMH81248.1"/>
    <property type="molecule type" value="Genomic_DNA"/>
</dbReference>
<accession>A0A9W7B6G1</accession>
<evidence type="ECO:0000313" key="3">
    <source>
        <dbReference type="Proteomes" id="UP001162640"/>
    </source>
</evidence>
<dbReference type="Gene3D" id="1.25.40.20">
    <property type="entry name" value="Ankyrin repeat-containing domain"/>
    <property type="match status" value="1"/>
</dbReference>
<evidence type="ECO:0000313" key="2">
    <source>
        <dbReference type="EMBL" id="GMH81248.1"/>
    </source>
</evidence>
<dbReference type="AlphaFoldDB" id="A0A9W7B6G1"/>
<dbReference type="Proteomes" id="UP001162640">
    <property type="component" value="Unassembled WGS sequence"/>
</dbReference>
<dbReference type="InterPro" id="IPR036770">
    <property type="entry name" value="Ankyrin_rpt-contain_sf"/>
</dbReference>